<organism evidence="3 4">
    <name type="scientific">Chaetomium fimeti</name>
    <dbReference type="NCBI Taxonomy" id="1854472"/>
    <lineage>
        <taxon>Eukaryota</taxon>
        <taxon>Fungi</taxon>
        <taxon>Dikarya</taxon>
        <taxon>Ascomycota</taxon>
        <taxon>Pezizomycotina</taxon>
        <taxon>Sordariomycetes</taxon>
        <taxon>Sordariomycetidae</taxon>
        <taxon>Sordariales</taxon>
        <taxon>Chaetomiaceae</taxon>
        <taxon>Chaetomium</taxon>
    </lineage>
</organism>
<gene>
    <name evidence="3" type="ORF">B0H64DRAFT_104042</name>
</gene>
<feature type="region of interest" description="Disordered" evidence="1">
    <location>
        <begin position="22"/>
        <end position="48"/>
    </location>
</feature>
<dbReference type="RefSeq" id="XP_062663216.1">
    <property type="nucleotide sequence ID" value="XM_062797703.1"/>
</dbReference>
<dbReference type="Pfam" id="PF20516">
    <property type="entry name" value="PDDEXK_12"/>
    <property type="match status" value="1"/>
</dbReference>
<dbReference type="Proteomes" id="UP001278766">
    <property type="component" value="Unassembled WGS sequence"/>
</dbReference>
<reference evidence="3" key="2">
    <citation type="submission" date="2023-06" db="EMBL/GenBank/DDBJ databases">
        <authorList>
            <consortium name="Lawrence Berkeley National Laboratory"/>
            <person name="Haridas S."/>
            <person name="Hensen N."/>
            <person name="Bonometti L."/>
            <person name="Westerberg I."/>
            <person name="Brannstrom I.O."/>
            <person name="Guillou S."/>
            <person name="Cros-Aarteil S."/>
            <person name="Calhoun S."/>
            <person name="Kuo A."/>
            <person name="Mondo S."/>
            <person name="Pangilinan J."/>
            <person name="Riley R."/>
            <person name="Labutti K."/>
            <person name="Andreopoulos B."/>
            <person name="Lipzen A."/>
            <person name="Chen C."/>
            <person name="Yanf M."/>
            <person name="Daum C."/>
            <person name="Ng V."/>
            <person name="Clum A."/>
            <person name="Steindorff A."/>
            <person name="Ohm R."/>
            <person name="Martin F."/>
            <person name="Silar P."/>
            <person name="Natvig D."/>
            <person name="Lalanne C."/>
            <person name="Gautier V."/>
            <person name="Ament-Velasquez S.L."/>
            <person name="Kruys A."/>
            <person name="Hutchinson M.I."/>
            <person name="Powell A.J."/>
            <person name="Barry K."/>
            <person name="Miller A.N."/>
            <person name="Grigoriev I.V."/>
            <person name="Debuchy R."/>
            <person name="Gladieux P."/>
            <person name="Thoren M.H."/>
            <person name="Johannesson H."/>
        </authorList>
    </citation>
    <scope>NUCLEOTIDE SEQUENCE</scope>
    <source>
        <strain evidence="3">CBS 168.71</strain>
    </source>
</reference>
<protein>
    <recommendedName>
        <fullName evidence="2">PD-(D/E)XK nuclease-like domain-containing protein</fullName>
    </recommendedName>
</protein>
<evidence type="ECO:0000256" key="1">
    <source>
        <dbReference type="SAM" id="MobiDB-lite"/>
    </source>
</evidence>
<proteinExistence type="predicted"/>
<name>A0AAE0LW33_9PEZI</name>
<evidence type="ECO:0000259" key="2">
    <source>
        <dbReference type="Pfam" id="PF20516"/>
    </source>
</evidence>
<comment type="caution">
    <text evidence="3">The sequence shown here is derived from an EMBL/GenBank/DDBJ whole genome shotgun (WGS) entry which is preliminary data.</text>
</comment>
<feature type="domain" description="PD-(D/E)XK nuclease-like" evidence="2">
    <location>
        <begin position="76"/>
        <end position="320"/>
    </location>
</feature>
<dbReference type="InterPro" id="IPR046797">
    <property type="entry name" value="PDDEXK_12"/>
</dbReference>
<sequence>MLSQGVFPTEIRDEIERPNRKMAPGIFRGAEHRARDSGQERLGERSGQDAAHDVFIDFPAVWALPRAVSHSSTTPARLARAEFHHVRNLEVDARKCLALHRSEASWNCNVHKPLLDLALWKYCDSIALENATSARILPAFIPALVTGEAIRGKMVDFVLSPNFTAAGRTASQSSHISNATIDAAILKRLAMQPSAGSRNLGVNHTDYPPLLRAPTAVTIATMIGSGSLEDGRVRLGIWTAAWHIRMAALGISGWEDGPLLPTLPLILTHEHQWSLYFAVDRGHKIEILGGIQIGTTSTTQGIYQLLAVLRLLADWIETEFKEWVVTAFTEDTS</sequence>
<keyword evidence="4" id="KW-1185">Reference proteome</keyword>
<evidence type="ECO:0000313" key="3">
    <source>
        <dbReference type="EMBL" id="KAK3299702.1"/>
    </source>
</evidence>
<dbReference type="AlphaFoldDB" id="A0AAE0LW33"/>
<evidence type="ECO:0000313" key="4">
    <source>
        <dbReference type="Proteomes" id="UP001278766"/>
    </source>
</evidence>
<reference evidence="3" key="1">
    <citation type="journal article" date="2023" name="Mol. Phylogenet. Evol.">
        <title>Genome-scale phylogeny and comparative genomics of the fungal order Sordariales.</title>
        <authorList>
            <person name="Hensen N."/>
            <person name="Bonometti L."/>
            <person name="Westerberg I."/>
            <person name="Brannstrom I.O."/>
            <person name="Guillou S."/>
            <person name="Cros-Aarteil S."/>
            <person name="Calhoun S."/>
            <person name="Haridas S."/>
            <person name="Kuo A."/>
            <person name="Mondo S."/>
            <person name="Pangilinan J."/>
            <person name="Riley R."/>
            <person name="LaButti K."/>
            <person name="Andreopoulos B."/>
            <person name="Lipzen A."/>
            <person name="Chen C."/>
            <person name="Yan M."/>
            <person name="Daum C."/>
            <person name="Ng V."/>
            <person name="Clum A."/>
            <person name="Steindorff A."/>
            <person name="Ohm R.A."/>
            <person name="Martin F."/>
            <person name="Silar P."/>
            <person name="Natvig D.O."/>
            <person name="Lalanne C."/>
            <person name="Gautier V."/>
            <person name="Ament-Velasquez S.L."/>
            <person name="Kruys A."/>
            <person name="Hutchinson M.I."/>
            <person name="Powell A.J."/>
            <person name="Barry K."/>
            <person name="Miller A.N."/>
            <person name="Grigoriev I.V."/>
            <person name="Debuchy R."/>
            <person name="Gladieux P."/>
            <person name="Hiltunen Thoren M."/>
            <person name="Johannesson H."/>
        </authorList>
    </citation>
    <scope>NUCLEOTIDE SEQUENCE</scope>
    <source>
        <strain evidence="3">CBS 168.71</strain>
    </source>
</reference>
<feature type="compositionally biased region" description="Basic and acidic residues" evidence="1">
    <location>
        <begin position="29"/>
        <end position="48"/>
    </location>
</feature>
<accession>A0AAE0LW33</accession>
<dbReference type="EMBL" id="JAUEPN010000002">
    <property type="protein sequence ID" value="KAK3299702.1"/>
    <property type="molecule type" value="Genomic_DNA"/>
</dbReference>
<dbReference type="GeneID" id="87834651"/>